<comment type="caution">
    <text evidence="7">The sequence shown here is derived from an EMBL/GenBank/DDBJ whole genome shotgun (WGS) entry which is preliminary data.</text>
</comment>
<keyword evidence="2" id="KW-0963">Cytoplasm</keyword>
<dbReference type="GO" id="GO:0035082">
    <property type="term" value="P:axoneme assembly"/>
    <property type="evidence" value="ECO:0007669"/>
    <property type="project" value="TreeGrafter"/>
</dbReference>
<dbReference type="PANTHER" id="PTHR13159">
    <property type="entry name" value="RADIAL SPOKEHEAD-RELATED"/>
    <property type="match status" value="1"/>
</dbReference>
<evidence type="ECO:0000256" key="6">
    <source>
        <dbReference type="SAM" id="MobiDB-lite"/>
    </source>
</evidence>
<evidence type="ECO:0000313" key="7">
    <source>
        <dbReference type="EMBL" id="KAG5684156.1"/>
    </source>
</evidence>
<feature type="compositionally biased region" description="Acidic residues" evidence="6">
    <location>
        <begin position="136"/>
        <end position="152"/>
    </location>
</feature>
<protein>
    <recommendedName>
        <fullName evidence="9">Radial spokehead-like protein</fullName>
    </recommendedName>
</protein>
<dbReference type="OrthoDB" id="272202at2759"/>
<dbReference type="Proteomes" id="UP001107558">
    <property type="component" value="Chromosome 1"/>
</dbReference>
<feature type="compositionally biased region" description="Polar residues" evidence="6">
    <location>
        <begin position="1"/>
        <end position="12"/>
    </location>
</feature>
<name>A0A9J6CQJ4_POLVA</name>
<comment type="subcellular location">
    <subcellularLocation>
        <location evidence="1">Cytoplasm</location>
        <location evidence="1">Cytoskeleton</location>
        <location evidence="1">Cilium axoneme</location>
    </subcellularLocation>
</comment>
<dbReference type="GO" id="GO:0001534">
    <property type="term" value="C:radial spoke"/>
    <property type="evidence" value="ECO:0007669"/>
    <property type="project" value="InterPro"/>
</dbReference>
<proteinExistence type="predicted"/>
<feature type="region of interest" description="Disordered" evidence="6">
    <location>
        <begin position="1"/>
        <end position="20"/>
    </location>
</feature>
<accession>A0A9J6CQJ4</accession>
<keyword evidence="4" id="KW-0206">Cytoskeleton</keyword>
<dbReference type="GO" id="GO:0060294">
    <property type="term" value="P:cilium movement involved in cell motility"/>
    <property type="evidence" value="ECO:0007669"/>
    <property type="project" value="InterPro"/>
</dbReference>
<dbReference type="AlphaFoldDB" id="A0A9J6CQJ4"/>
<evidence type="ECO:0000256" key="4">
    <source>
        <dbReference type="ARBA" id="ARBA00023212"/>
    </source>
</evidence>
<evidence type="ECO:0008006" key="9">
    <source>
        <dbReference type="Google" id="ProtNLM"/>
    </source>
</evidence>
<evidence type="ECO:0000256" key="5">
    <source>
        <dbReference type="ARBA" id="ARBA00023273"/>
    </source>
</evidence>
<evidence type="ECO:0000313" key="8">
    <source>
        <dbReference type="Proteomes" id="UP001107558"/>
    </source>
</evidence>
<sequence>MTKNNNKSNRNKQMADDAAAVPSLRKDLLNAKLFMQQSSNDSGDSLYDHLSRVIAKVIDERPINVVDYFELFSERVRMEKFRMNELNDNNAYQEPQRLAIAKRLLPTLIEKSRQQQQQRLSYVNKNEMKSIKANDNSEESSDAAAADDEEKEDEKRSDVIYYEAPAVKDLCELQFYWNLLGIGFPREEIFLLSCAMRKLKMNASIASCRFWGKIFGRSNDYYIVECTLTVDALESRIDAIEKAINIMNLESPNEECAEISNASSEKTVLLAESSQIFTSSSHYDDDMDDNDGNIQEPHMSSYPTAWNFSMKIPETSNQTSIEIPAEEIGHGVNRNVYYVCNNLSDEIWIELPSATPHQINVARRIRNILTGNLDASISSYPSFPGTERNYLRAIIARISAGTHVAPENFYRVGRETLSESVEEFEGENEDEGNNDKPIKVNDSYIPLSIEKLLKLDYWQHIKPEILKQGRVSYFDGQILAKYHNSINDEDEDDGSMDDDEENSIPDVKHNDLFPEMPVPLFASCSGDRLTNDIISPWTIRLNDVLESPLVLLQSNIWPGAFSFVKERICDNIYIGFGHKYSSINYSPPALPQLPMEYPHSEDCEEVNDPTTTMMMMMEENENNEDADEVESLKMSENQ</sequence>
<organism evidence="7 8">
    <name type="scientific">Polypedilum vanderplanki</name>
    <name type="common">Sleeping chironomid midge</name>
    <dbReference type="NCBI Taxonomy" id="319348"/>
    <lineage>
        <taxon>Eukaryota</taxon>
        <taxon>Metazoa</taxon>
        <taxon>Ecdysozoa</taxon>
        <taxon>Arthropoda</taxon>
        <taxon>Hexapoda</taxon>
        <taxon>Insecta</taxon>
        <taxon>Pterygota</taxon>
        <taxon>Neoptera</taxon>
        <taxon>Endopterygota</taxon>
        <taxon>Diptera</taxon>
        <taxon>Nematocera</taxon>
        <taxon>Chironomoidea</taxon>
        <taxon>Chironomidae</taxon>
        <taxon>Chironominae</taxon>
        <taxon>Polypedilum</taxon>
        <taxon>Polypedilum</taxon>
    </lineage>
</organism>
<evidence type="ECO:0000256" key="3">
    <source>
        <dbReference type="ARBA" id="ARBA00023069"/>
    </source>
</evidence>
<dbReference type="CDD" id="cd22963">
    <property type="entry name" value="DD_CrRSP4-like"/>
    <property type="match status" value="1"/>
</dbReference>
<evidence type="ECO:0000256" key="1">
    <source>
        <dbReference type="ARBA" id="ARBA00004430"/>
    </source>
</evidence>
<dbReference type="PANTHER" id="PTHR13159:SF0">
    <property type="entry name" value="RADIAL SPOKE HEAD 6 HOMOLOG A"/>
    <property type="match status" value="1"/>
</dbReference>
<dbReference type="InterPro" id="IPR006802">
    <property type="entry name" value="Radial_spoke"/>
</dbReference>
<keyword evidence="3" id="KW-0969">Cilium</keyword>
<evidence type="ECO:0000256" key="2">
    <source>
        <dbReference type="ARBA" id="ARBA00022490"/>
    </source>
</evidence>
<dbReference type="Pfam" id="PF04712">
    <property type="entry name" value="Radial_spoke"/>
    <property type="match status" value="1"/>
</dbReference>
<feature type="region of interest" description="Disordered" evidence="6">
    <location>
        <begin position="131"/>
        <end position="152"/>
    </location>
</feature>
<dbReference type="EMBL" id="JADBJN010000001">
    <property type="protein sequence ID" value="KAG5684156.1"/>
    <property type="molecule type" value="Genomic_DNA"/>
</dbReference>
<gene>
    <name evidence="7" type="ORF">PVAND_013397</name>
</gene>
<keyword evidence="5" id="KW-0966">Cell projection</keyword>
<reference evidence="7" key="1">
    <citation type="submission" date="2021-03" db="EMBL/GenBank/DDBJ databases">
        <title>Chromosome level genome of the anhydrobiotic midge Polypedilum vanderplanki.</title>
        <authorList>
            <person name="Yoshida Y."/>
            <person name="Kikawada T."/>
            <person name="Gusev O."/>
        </authorList>
    </citation>
    <scope>NUCLEOTIDE SEQUENCE</scope>
    <source>
        <strain evidence="7">NIAS01</strain>
        <tissue evidence="7">Whole body or cell culture</tissue>
    </source>
</reference>
<keyword evidence="8" id="KW-1185">Reference proteome</keyword>